<dbReference type="Gene3D" id="1.10.10.60">
    <property type="entry name" value="Homeodomain-like"/>
    <property type="match status" value="1"/>
</dbReference>
<evidence type="ECO:0000259" key="2">
    <source>
        <dbReference type="Pfam" id="PF13837"/>
    </source>
</evidence>
<protein>
    <submittedName>
        <fullName evidence="3">11421_t:CDS:1</fullName>
    </submittedName>
</protein>
<dbReference type="Proteomes" id="UP000789375">
    <property type="component" value="Unassembled WGS sequence"/>
</dbReference>
<dbReference type="Pfam" id="PF13837">
    <property type="entry name" value="Myb_DNA-bind_4"/>
    <property type="match status" value="1"/>
</dbReference>
<keyword evidence="1" id="KW-0732">Signal</keyword>
<keyword evidence="4" id="KW-1185">Reference proteome</keyword>
<name>A0A9N8WN76_FUNMO</name>
<reference evidence="3" key="1">
    <citation type="submission" date="2021-06" db="EMBL/GenBank/DDBJ databases">
        <authorList>
            <person name="Kallberg Y."/>
            <person name="Tangrot J."/>
            <person name="Rosling A."/>
        </authorList>
    </citation>
    <scope>NUCLEOTIDE SEQUENCE</scope>
    <source>
        <strain evidence="3">87-6 pot B 2015</strain>
    </source>
</reference>
<evidence type="ECO:0000313" key="3">
    <source>
        <dbReference type="EMBL" id="CAG8495310.1"/>
    </source>
</evidence>
<evidence type="ECO:0000256" key="1">
    <source>
        <dbReference type="SAM" id="SignalP"/>
    </source>
</evidence>
<organism evidence="3 4">
    <name type="scientific">Funneliformis mosseae</name>
    <name type="common">Endomycorrhizal fungus</name>
    <name type="synonym">Glomus mosseae</name>
    <dbReference type="NCBI Taxonomy" id="27381"/>
    <lineage>
        <taxon>Eukaryota</taxon>
        <taxon>Fungi</taxon>
        <taxon>Fungi incertae sedis</taxon>
        <taxon>Mucoromycota</taxon>
        <taxon>Glomeromycotina</taxon>
        <taxon>Glomeromycetes</taxon>
        <taxon>Glomerales</taxon>
        <taxon>Glomeraceae</taxon>
        <taxon>Funneliformis</taxon>
    </lineage>
</organism>
<dbReference type="EMBL" id="CAJVPP010000582">
    <property type="protein sequence ID" value="CAG8495310.1"/>
    <property type="molecule type" value="Genomic_DNA"/>
</dbReference>
<sequence>MKTGQLHDWFQDHCLPLILLLTLQHPVIAEWTHAQIRILIDKRRTRNDVFYNLRRNQKRFWGSIASKINQENGSSFNGHQCKEKFSNLVQDYNLCVILCLVKVKPKVEQVHDILMNFVHIFGRDLRMNSIESAVLILLTEDEIESLPVRRSTIPPVSSLTTNDEMDISDTEQLVDHRRTSLYEELH</sequence>
<evidence type="ECO:0000313" key="4">
    <source>
        <dbReference type="Proteomes" id="UP000789375"/>
    </source>
</evidence>
<feature type="non-terminal residue" evidence="3">
    <location>
        <position position="186"/>
    </location>
</feature>
<dbReference type="AlphaFoldDB" id="A0A9N8WN76"/>
<feature type="domain" description="Myb/SANT-like DNA-binding" evidence="2">
    <location>
        <begin position="30"/>
        <end position="94"/>
    </location>
</feature>
<comment type="caution">
    <text evidence="3">The sequence shown here is derived from an EMBL/GenBank/DDBJ whole genome shotgun (WGS) entry which is preliminary data.</text>
</comment>
<accession>A0A9N8WN76</accession>
<feature type="signal peptide" evidence="1">
    <location>
        <begin position="1"/>
        <end position="29"/>
    </location>
</feature>
<feature type="chain" id="PRO_5040133326" evidence="1">
    <location>
        <begin position="30"/>
        <end position="186"/>
    </location>
</feature>
<dbReference type="InterPro" id="IPR044822">
    <property type="entry name" value="Myb_DNA-bind_4"/>
</dbReference>
<proteinExistence type="predicted"/>
<gene>
    <name evidence="3" type="ORF">FMOSSE_LOCUS3749</name>
</gene>